<evidence type="ECO:0000256" key="1">
    <source>
        <dbReference type="SAM" id="MobiDB-lite"/>
    </source>
</evidence>
<dbReference type="EMBL" id="QGKV02000759">
    <property type="protein sequence ID" value="KAF3567594.1"/>
    <property type="molecule type" value="Genomic_DNA"/>
</dbReference>
<evidence type="ECO:0000313" key="2">
    <source>
        <dbReference type="EMBL" id="KAF3567594.1"/>
    </source>
</evidence>
<feature type="compositionally biased region" description="Basic and acidic residues" evidence="1">
    <location>
        <begin position="9"/>
        <end position="30"/>
    </location>
</feature>
<accession>A0ABQ7D7X7</accession>
<dbReference type="Proteomes" id="UP000266723">
    <property type="component" value="Unassembled WGS sequence"/>
</dbReference>
<feature type="region of interest" description="Disordered" evidence="1">
    <location>
        <begin position="1"/>
        <end position="33"/>
    </location>
</feature>
<reference evidence="2 3" key="1">
    <citation type="journal article" date="2020" name="BMC Genomics">
        <title>Intraspecific diversification of the crop wild relative Brassica cretica Lam. using demographic model selection.</title>
        <authorList>
            <person name="Kioukis A."/>
            <person name="Michalopoulou V.A."/>
            <person name="Briers L."/>
            <person name="Pirintsos S."/>
            <person name="Studholme D.J."/>
            <person name="Pavlidis P."/>
            <person name="Sarris P.F."/>
        </authorList>
    </citation>
    <scope>NUCLEOTIDE SEQUENCE [LARGE SCALE GENOMIC DNA]</scope>
    <source>
        <strain evidence="3">cv. PFS-1207/04</strain>
    </source>
</reference>
<gene>
    <name evidence="2" type="ORF">DY000_02015438</name>
</gene>
<evidence type="ECO:0000313" key="3">
    <source>
        <dbReference type="Proteomes" id="UP000266723"/>
    </source>
</evidence>
<organism evidence="2 3">
    <name type="scientific">Brassica cretica</name>
    <name type="common">Mustard</name>
    <dbReference type="NCBI Taxonomy" id="69181"/>
    <lineage>
        <taxon>Eukaryota</taxon>
        <taxon>Viridiplantae</taxon>
        <taxon>Streptophyta</taxon>
        <taxon>Embryophyta</taxon>
        <taxon>Tracheophyta</taxon>
        <taxon>Spermatophyta</taxon>
        <taxon>Magnoliopsida</taxon>
        <taxon>eudicotyledons</taxon>
        <taxon>Gunneridae</taxon>
        <taxon>Pentapetalae</taxon>
        <taxon>rosids</taxon>
        <taxon>malvids</taxon>
        <taxon>Brassicales</taxon>
        <taxon>Brassicaceae</taxon>
        <taxon>Brassiceae</taxon>
        <taxon>Brassica</taxon>
    </lineage>
</organism>
<name>A0ABQ7D7X7_BRACR</name>
<keyword evidence="3" id="KW-1185">Reference proteome</keyword>
<sequence length="420" mass="47783">MPASKPKNRAHEESEYRQKEHEGTKRDEGSSRNLTCKRTPKLIRWWVSLTRVLDFPNLCATKAYVNKMHEEVKSVALKKTQTRRRKATVHQHPKVGPDADYVRVYVSDKIKAELTRVENKVDSLRQIFIVFQFTISNHISEQNMEILKSINDLINQFISTIRVQIIPTLDNEVATVLPFNIPLIPNNSDEESYIIKSAFHSFVSAQSGDTDKAKKIREAAIFTISFVACDPPFGNQLLWSIFKALCTFCAYQTLSFSSNAFRALIYIESFELLQPLQLPFPTPPSTFSALEGPLSPLLVGSSDSRIPGTLTRMESLWASPFSSLMNWPGIPQGEDLLRRGATRHDASSFTILETLMNHKANIRALFQSNGWILSQTTAKPEEGREVECCVLEDGYLELKMEPVTRKTRRSVTWNILTLRM</sequence>
<proteinExistence type="predicted"/>
<protein>
    <submittedName>
        <fullName evidence="2">Uncharacterized protein</fullName>
    </submittedName>
</protein>
<comment type="caution">
    <text evidence="2">The sequence shown here is derived from an EMBL/GenBank/DDBJ whole genome shotgun (WGS) entry which is preliminary data.</text>
</comment>